<evidence type="ECO:0000313" key="2">
    <source>
        <dbReference type="EMBL" id="KKL91770.1"/>
    </source>
</evidence>
<dbReference type="AlphaFoldDB" id="A0A0F9IDA6"/>
<feature type="compositionally biased region" description="Basic residues" evidence="1">
    <location>
        <begin position="162"/>
        <end position="175"/>
    </location>
</feature>
<protein>
    <submittedName>
        <fullName evidence="2">Uncharacterized protein</fullName>
    </submittedName>
</protein>
<accession>A0A0F9IDA6</accession>
<sequence>MTLIELPRRITIGDTVTWDESLAEFPASSSWVLSYSFTGPNARFASTHAAVGDDHRITIDTTKLEVGHYDYAKKITDASETFTLERGFVDVDPDLSADAAGVDRRSYAAIALENIEALLKGKATKDQTSYSLNGRALSRYSIDELNEWRATLRVEVRDERQKARRQAGGKSHRNVHASMSSAVR</sequence>
<organism evidence="2">
    <name type="scientific">marine sediment metagenome</name>
    <dbReference type="NCBI Taxonomy" id="412755"/>
    <lineage>
        <taxon>unclassified sequences</taxon>
        <taxon>metagenomes</taxon>
        <taxon>ecological metagenomes</taxon>
    </lineage>
</organism>
<proteinExistence type="predicted"/>
<evidence type="ECO:0000256" key="1">
    <source>
        <dbReference type="SAM" id="MobiDB-lite"/>
    </source>
</evidence>
<name>A0A0F9IDA6_9ZZZZ</name>
<gene>
    <name evidence="2" type="ORF">LCGC14_1891380</name>
</gene>
<dbReference type="EMBL" id="LAZR01019647">
    <property type="protein sequence ID" value="KKL91770.1"/>
    <property type="molecule type" value="Genomic_DNA"/>
</dbReference>
<reference evidence="2" key="1">
    <citation type="journal article" date="2015" name="Nature">
        <title>Complex archaea that bridge the gap between prokaryotes and eukaryotes.</title>
        <authorList>
            <person name="Spang A."/>
            <person name="Saw J.H."/>
            <person name="Jorgensen S.L."/>
            <person name="Zaremba-Niedzwiedzka K."/>
            <person name="Martijn J."/>
            <person name="Lind A.E."/>
            <person name="van Eijk R."/>
            <person name="Schleper C."/>
            <person name="Guy L."/>
            <person name="Ettema T.J."/>
        </authorList>
    </citation>
    <scope>NUCLEOTIDE SEQUENCE</scope>
</reference>
<feature type="region of interest" description="Disordered" evidence="1">
    <location>
        <begin position="159"/>
        <end position="184"/>
    </location>
</feature>
<comment type="caution">
    <text evidence="2">The sequence shown here is derived from an EMBL/GenBank/DDBJ whole genome shotgun (WGS) entry which is preliminary data.</text>
</comment>